<dbReference type="AlphaFoldDB" id="X1EAX6"/>
<protein>
    <recommendedName>
        <fullName evidence="1">Secretion system C-terminal sorting domain-containing protein</fullName>
    </recommendedName>
</protein>
<accession>X1EAX6</accession>
<reference evidence="2" key="1">
    <citation type="journal article" date="2014" name="Front. Microbiol.">
        <title>High frequency of phylogenetically diverse reductive dehalogenase-homologous genes in deep subseafloor sedimentary metagenomes.</title>
        <authorList>
            <person name="Kawai M."/>
            <person name="Futagami T."/>
            <person name="Toyoda A."/>
            <person name="Takaki Y."/>
            <person name="Nishi S."/>
            <person name="Hori S."/>
            <person name="Arai W."/>
            <person name="Tsubouchi T."/>
            <person name="Morono Y."/>
            <person name="Uchiyama I."/>
            <person name="Ito T."/>
            <person name="Fujiyama A."/>
            <person name="Inagaki F."/>
            <person name="Takami H."/>
        </authorList>
    </citation>
    <scope>NUCLEOTIDE SEQUENCE</scope>
    <source>
        <strain evidence="2">Expedition CK06-06</strain>
    </source>
</reference>
<evidence type="ECO:0000313" key="2">
    <source>
        <dbReference type="EMBL" id="GAH17490.1"/>
    </source>
</evidence>
<dbReference type="InterPro" id="IPR026444">
    <property type="entry name" value="Secre_tail"/>
</dbReference>
<sequence length="158" mass="17283">EIVPGPYTSTETVTDLAQGDSIQVNFGSPFTFESGVYTVTVYTRLDCDENPANDTLEKIIETGSGVDDWGSDVPQSFSFGLRNNPAKGKAMFNLALPEAATVTLCIYDVTGRLVHESKTSKSAGHYEIPWTSRSTAGVYFYKLESPWTTEVGKLVLIR</sequence>
<proteinExistence type="predicted"/>
<evidence type="ECO:0000259" key="1">
    <source>
        <dbReference type="Pfam" id="PF18962"/>
    </source>
</evidence>
<feature type="domain" description="Secretion system C-terminal sorting" evidence="1">
    <location>
        <begin position="84"/>
        <end position="155"/>
    </location>
</feature>
<comment type="caution">
    <text evidence="2">The sequence shown here is derived from an EMBL/GenBank/DDBJ whole genome shotgun (WGS) entry which is preliminary data.</text>
</comment>
<gene>
    <name evidence="2" type="ORF">S01H4_57048</name>
</gene>
<name>X1EAX6_9ZZZZ</name>
<dbReference type="Pfam" id="PF18962">
    <property type="entry name" value="Por_Secre_tail"/>
    <property type="match status" value="1"/>
</dbReference>
<dbReference type="Gene3D" id="2.60.40.4070">
    <property type="match status" value="1"/>
</dbReference>
<organism evidence="2">
    <name type="scientific">marine sediment metagenome</name>
    <dbReference type="NCBI Taxonomy" id="412755"/>
    <lineage>
        <taxon>unclassified sequences</taxon>
        <taxon>metagenomes</taxon>
        <taxon>ecological metagenomes</taxon>
    </lineage>
</organism>
<dbReference type="NCBIfam" id="TIGR04183">
    <property type="entry name" value="Por_Secre_tail"/>
    <property type="match status" value="1"/>
</dbReference>
<dbReference type="EMBL" id="BART01033138">
    <property type="protein sequence ID" value="GAH17490.1"/>
    <property type="molecule type" value="Genomic_DNA"/>
</dbReference>
<feature type="non-terminal residue" evidence="2">
    <location>
        <position position="1"/>
    </location>
</feature>